<proteinExistence type="evidence at transcript level"/>
<dbReference type="MGI" id="MGI:5590378">
    <property type="gene designation" value="Gm31219"/>
</dbReference>
<name>Q3UWX4_MOUSE</name>
<dbReference type="EMBL" id="AK136039">
    <property type="protein sequence ID" value="BAE22790.1"/>
    <property type="molecule type" value="mRNA"/>
</dbReference>
<reference evidence="2" key="1">
    <citation type="journal article" date="1999" name="Methods Enzymol.">
        <title>High-efficiency full-length cDNA cloning.</title>
        <authorList>
            <person name="Carninci P."/>
            <person name="Hayashizaki Y."/>
        </authorList>
    </citation>
    <scope>NUCLEOTIDE SEQUENCE</scope>
    <source>
        <strain evidence="2">C57BL/6J</strain>
        <tissue evidence="2">In vitro fertilized eggs</tissue>
    </source>
</reference>
<reference evidence="2" key="5">
    <citation type="journal article" date="2002" name="Nature">
        <title>Analysis of the mouse transcriptome based on functional annotation of 60,770 full-length cDNAs.</title>
        <authorList>
            <consortium name="The FANTOM Consortium and the RIKEN Genome Exploration Research Group Phase I and II Team"/>
        </authorList>
    </citation>
    <scope>NUCLEOTIDE SEQUENCE</scope>
    <source>
        <strain evidence="2">C57BL/6J</strain>
        <tissue evidence="2">In vitro fertilized eggs</tissue>
    </source>
</reference>
<feature type="transmembrane region" description="Helical" evidence="1">
    <location>
        <begin position="20"/>
        <end position="40"/>
    </location>
</feature>
<keyword evidence="1" id="KW-0812">Transmembrane</keyword>
<sequence>MNHYQIKKLSPILKIQLRYLESEVFFFFFLMVTSLLHYFIKAEQQELQKNRQSFFWDSFKL</sequence>
<reference evidence="2" key="3">
    <citation type="journal article" date="2000" name="Genome Res.">
        <title>RIKEN integrated sequence analysis (RISA) system--384-format sequencing pipeline with 384 multicapillary sequencer.</title>
        <authorList>
            <person name="Shibata K."/>
            <person name="Itoh M."/>
            <person name="Aizawa K."/>
            <person name="Nagaoka S."/>
            <person name="Sasaki N."/>
            <person name="Carninci P."/>
            <person name="Konno H."/>
            <person name="Akiyama J."/>
            <person name="Nishi K."/>
            <person name="Kitsunai T."/>
            <person name="Tashiro H."/>
            <person name="Itoh M."/>
            <person name="Sumi N."/>
            <person name="Ishii Y."/>
            <person name="Nakamura S."/>
            <person name="Hazama M."/>
            <person name="Nishine T."/>
            <person name="Harada A."/>
            <person name="Yamamoto R."/>
            <person name="Matsumoto H."/>
            <person name="Sakaguchi S."/>
            <person name="Ikegami T."/>
            <person name="Kashiwagi K."/>
            <person name="Fujiwake S."/>
            <person name="Inoue K."/>
            <person name="Togawa Y."/>
            <person name="Izawa M."/>
            <person name="Ohara E."/>
            <person name="Watahiki M."/>
            <person name="Yoneda Y."/>
            <person name="Ishikawa T."/>
            <person name="Ozawa K."/>
            <person name="Tanaka T."/>
            <person name="Matsuura S."/>
            <person name="Kawai J."/>
            <person name="Okazaki Y."/>
            <person name="Muramatsu M."/>
            <person name="Inoue Y."/>
            <person name="Kira A."/>
            <person name="Hayashizaki Y."/>
        </authorList>
    </citation>
    <scope>NUCLEOTIDE SEQUENCE</scope>
    <source>
        <strain evidence="2">C57BL/6J</strain>
        <tissue evidence="2">In vitro fertilized eggs</tissue>
    </source>
</reference>
<evidence type="ECO:0000256" key="1">
    <source>
        <dbReference type="SAM" id="Phobius"/>
    </source>
</evidence>
<accession>Q3UWX4</accession>
<dbReference type="AlphaFoldDB" id="Q3UWX4"/>
<organism evidence="2">
    <name type="scientific">Mus musculus</name>
    <name type="common">Mouse</name>
    <dbReference type="NCBI Taxonomy" id="10090"/>
    <lineage>
        <taxon>Eukaryota</taxon>
        <taxon>Metazoa</taxon>
        <taxon>Chordata</taxon>
        <taxon>Craniata</taxon>
        <taxon>Vertebrata</taxon>
        <taxon>Euteleostomi</taxon>
        <taxon>Mammalia</taxon>
        <taxon>Eutheria</taxon>
        <taxon>Euarchontoglires</taxon>
        <taxon>Glires</taxon>
        <taxon>Rodentia</taxon>
        <taxon>Myomorpha</taxon>
        <taxon>Muroidea</taxon>
        <taxon>Muridae</taxon>
        <taxon>Murinae</taxon>
        <taxon>Mus</taxon>
        <taxon>Mus</taxon>
    </lineage>
</organism>
<dbReference type="AGR" id="MGI:5590378"/>
<reference evidence="2" key="6">
    <citation type="submission" date="2004-03" db="EMBL/GenBank/DDBJ databases">
        <authorList>
            <person name="Arakawa T."/>
            <person name="Carninci P."/>
            <person name="Fukuda S."/>
            <person name="Hashizume W."/>
            <person name="Hayashida K."/>
            <person name="Hori F."/>
            <person name="Iida J."/>
            <person name="Imamura K."/>
            <person name="Imotani K."/>
            <person name="Itoh M."/>
            <person name="Kanagawa S."/>
            <person name="Kawai J."/>
            <person name="Kojima M."/>
            <person name="Konno H."/>
            <person name="Murata M."/>
            <person name="Nakamura M."/>
            <person name="Ninomiya N."/>
            <person name="Nishiyori H."/>
            <person name="Nomura K."/>
            <person name="Ohno M."/>
            <person name="Sakazume N."/>
            <person name="Sano H."/>
            <person name="Sasaki D."/>
            <person name="Shibata K."/>
            <person name="Shiraki T."/>
            <person name="Tagami M."/>
            <person name="Tagami Y."/>
            <person name="Waki K."/>
            <person name="Watahiki A."/>
            <person name="Muramatsu M."/>
            <person name="Hayashizaki Y."/>
        </authorList>
    </citation>
    <scope>NUCLEOTIDE SEQUENCE</scope>
    <source>
        <strain evidence="2">C57BL/6J</strain>
        <tissue evidence="2">In vitro fertilized eggs</tissue>
    </source>
</reference>
<keyword evidence="1" id="KW-0472">Membrane</keyword>
<reference evidence="2" key="8">
    <citation type="journal article" date="2005" name="Science">
        <title>Antisense Transcription in the Mammalian Transcriptome.</title>
        <authorList>
            <consortium name="RIKEN Genome Exploration Research Group and Genome Science Group (Genome Network Project Core Group) and the FANTOM Consortium"/>
        </authorList>
    </citation>
    <scope>NUCLEOTIDE SEQUENCE</scope>
    <source>
        <strain evidence="2">C57BL/6J</strain>
        <tissue evidence="2">In vitro fertilized eggs</tissue>
    </source>
</reference>
<reference evidence="2" key="7">
    <citation type="journal article" date="2005" name="Science">
        <title>The Transcriptional Landscape of the Mammalian Genome.</title>
        <authorList>
            <consortium name="The FANTOM Consortium"/>
            <consortium name="Riken Genome Exploration Research Group and Genome Science Group (Genome Network Project Core Group)"/>
        </authorList>
    </citation>
    <scope>NUCLEOTIDE SEQUENCE</scope>
    <source>
        <strain evidence="2">C57BL/6J</strain>
        <tissue evidence="2">In vitro fertilized eggs</tissue>
    </source>
</reference>
<evidence type="ECO:0000313" key="2">
    <source>
        <dbReference type="EMBL" id="BAE22790.1"/>
    </source>
</evidence>
<reference evidence="2" key="4">
    <citation type="journal article" date="2001" name="Nature">
        <title>Functional annotation of a full-length mouse cDNA collection.</title>
        <authorList>
            <consortium name="The RIKEN Genome Exploration Research Group Phase II Team and the FANTOM Consortium"/>
        </authorList>
    </citation>
    <scope>NUCLEOTIDE SEQUENCE</scope>
    <source>
        <strain evidence="2">C57BL/6J</strain>
        <tissue evidence="2">In vitro fertilized eggs</tissue>
    </source>
</reference>
<evidence type="ECO:0000313" key="3">
    <source>
        <dbReference type="MGI" id="MGI:5590378"/>
    </source>
</evidence>
<keyword evidence="1" id="KW-1133">Transmembrane helix</keyword>
<protein>
    <submittedName>
        <fullName evidence="2">Uncharacterized protein</fullName>
    </submittedName>
</protein>
<gene>
    <name evidence="3" type="primary">Gm31219</name>
</gene>
<reference evidence="2" key="2">
    <citation type="journal article" date="2000" name="Genome Res.">
        <title>Normalization and subtraction of cap-trapper-selected cDNAs to prepare full-length cDNA libraries for rapid discovery of new genes.</title>
        <authorList>
            <person name="Carninci P."/>
            <person name="Shibata Y."/>
            <person name="Hayatsu N."/>
            <person name="Sugahara Y."/>
            <person name="Shibata K."/>
            <person name="Itoh M."/>
            <person name="Konno H."/>
            <person name="Okazaki Y."/>
            <person name="Muramatsu M."/>
            <person name="Hayashizaki Y."/>
        </authorList>
    </citation>
    <scope>NUCLEOTIDE SEQUENCE</scope>
    <source>
        <strain evidence="2">C57BL/6J</strain>
        <tissue evidence="2">In vitro fertilized eggs</tissue>
    </source>
</reference>